<dbReference type="SUPFAM" id="SSF51905">
    <property type="entry name" value="FAD/NAD(P)-binding domain"/>
    <property type="match status" value="1"/>
</dbReference>
<dbReference type="RefSeq" id="WP_312889963.1">
    <property type="nucleotide sequence ID" value="NZ_JACHIR010000001.1"/>
</dbReference>
<dbReference type="PANTHER" id="PTHR40254:SF1">
    <property type="entry name" value="BLR0577 PROTEIN"/>
    <property type="match status" value="1"/>
</dbReference>
<feature type="domain" description="FAD-dependent urate hydroxylase HpyO/Asp monooxygenase CreE-like FAD/NAD(P)-binding" evidence="1">
    <location>
        <begin position="5"/>
        <end position="179"/>
    </location>
</feature>
<comment type="caution">
    <text evidence="2">The sequence shown here is derived from an EMBL/GenBank/DDBJ whole genome shotgun (WGS) entry which is preliminary data.</text>
</comment>
<dbReference type="Pfam" id="PF13454">
    <property type="entry name" value="NAD_binding_9"/>
    <property type="match status" value="1"/>
</dbReference>
<sequence>MTTLVFVGAGPRATGLLERIAANLPEFPQALDIHLVDPHPPGAGRVWRHAQSPLLRMNSMAEDVTMFTDESVVCEGPIRPGPSLYEWAEQVRAGGLDDEALTEQVRALRANSFPTRQLQSRYLEWVFDTVVKQLPDTVTVTVHPTTALSVTEGPDGRQLIPLADGETLAADVVVLTLGHLDTEPSAAHRELAKYAADNNLRYIPPEYAADTDLSVIQPGEHVVMRGFGLSFIDLMVLTTEGRGGRFVEDSPGSLRYEPSGLEPVLHVGSRRGVPYHSKTNYRLLGGRPPLPRFVTPDVIDALPQGCDFRTDVWPLVAKEAAWAYYHELFNGHPERVRMDWVDFDRWFSPLPWGSPILDSLIQRAVPSPDDRIDFEALDHPLRGLSVGEDELQARLRDYIAADIARRTDDRFSADLGAFFGLLSCYGQLQRLTSLRPESQVRDLDGWWRGFFSFMASGPPDDRLRQLLALSEAGIVRFLGADMWVRAEDGVFRAGGGTSPGVVTATALVEAYQPSPSVRESGSALLRTLDGLEEMLVDGDYSVRTGLLRISPDGRMITAAGLPHPRRFALGAYSTERAVAAFARPRTNAPAFRQNDATARALLATLRLV</sequence>
<gene>
    <name evidence="2" type="ORF">BJ998_001339</name>
</gene>
<organism evidence="2 3">
    <name type="scientific">Kutzneria kofuensis</name>
    <dbReference type="NCBI Taxonomy" id="103725"/>
    <lineage>
        <taxon>Bacteria</taxon>
        <taxon>Bacillati</taxon>
        <taxon>Actinomycetota</taxon>
        <taxon>Actinomycetes</taxon>
        <taxon>Pseudonocardiales</taxon>
        <taxon>Pseudonocardiaceae</taxon>
        <taxon>Kutzneria</taxon>
    </lineage>
</organism>
<dbReference type="InterPro" id="IPR038732">
    <property type="entry name" value="HpyO/CreE_NAD-binding"/>
</dbReference>
<evidence type="ECO:0000313" key="2">
    <source>
        <dbReference type="EMBL" id="MBB5890143.1"/>
    </source>
</evidence>
<dbReference type="InterPro" id="IPR052189">
    <property type="entry name" value="L-asp_N-monooxygenase_NS-form"/>
</dbReference>
<dbReference type="EMBL" id="JACHIR010000001">
    <property type="protein sequence ID" value="MBB5890143.1"/>
    <property type="molecule type" value="Genomic_DNA"/>
</dbReference>
<evidence type="ECO:0000259" key="1">
    <source>
        <dbReference type="Pfam" id="PF13454"/>
    </source>
</evidence>
<keyword evidence="3" id="KW-1185">Reference proteome</keyword>
<reference evidence="2 3" key="1">
    <citation type="submission" date="2020-08" db="EMBL/GenBank/DDBJ databases">
        <title>Sequencing the genomes of 1000 actinobacteria strains.</title>
        <authorList>
            <person name="Klenk H.-P."/>
        </authorList>
    </citation>
    <scope>NUCLEOTIDE SEQUENCE [LARGE SCALE GENOMIC DNA]</scope>
    <source>
        <strain evidence="2 3">DSM 43851</strain>
    </source>
</reference>
<dbReference type="PANTHER" id="PTHR40254">
    <property type="entry name" value="BLR0577 PROTEIN"/>
    <property type="match status" value="1"/>
</dbReference>
<dbReference type="AlphaFoldDB" id="A0A7W9KCM3"/>
<proteinExistence type="predicted"/>
<dbReference type="Proteomes" id="UP000585638">
    <property type="component" value="Unassembled WGS sequence"/>
</dbReference>
<evidence type="ECO:0000313" key="3">
    <source>
        <dbReference type="Proteomes" id="UP000585638"/>
    </source>
</evidence>
<dbReference type="InterPro" id="IPR036188">
    <property type="entry name" value="FAD/NAD-bd_sf"/>
</dbReference>
<protein>
    <recommendedName>
        <fullName evidence="1">FAD-dependent urate hydroxylase HpyO/Asp monooxygenase CreE-like FAD/NAD(P)-binding domain-containing protein</fullName>
    </recommendedName>
</protein>
<name>A0A7W9KCM3_9PSEU</name>
<accession>A0A7W9KCM3</accession>